<dbReference type="PROSITE" id="PS50885">
    <property type="entry name" value="HAMP"/>
    <property type="match status" value="1"/>
</dbReference>
<dbReference type="InterPro" id="IPR003660">
    <property type="entry name" value="HAMP_dom"/>
</dbReference>
<feature type="transmembrane region" description="Helical" evidence="1">
    <location>
        <begin position="200"/>
        <end position="219"/>
    </location>
</feature>
<protein>
    <recommendedName>
        <fullName evidence="2">HAMP domain-containing protein</fullName>
    </recommendedName>
</protein>
<dbReference type="Gene3D" id="6.10.340.10">
    <property type="match status" value="1"/>
</dbReference>
<dbReference type="EMBL" id="NRSG01000466">
    <property type="protein sequence ID" value="MBK1662156.1"/>
    <property type="molecule type" value="Genomic_DNA"/>
</dbReference>
<keyword evidence="4" id="KW-1185">Reference proteome</keyword>
<keyword evidence="1" id="KW-0812">Transmembrane</keyword>
<accession>A0ABS1D5J5</accession>
<evidence type="ECO:0000313" key="4">
    <source>
        <dbReference type="Proteomes" id="UP000697995"/>
    </source>
</evidence>
<dbReference type="SUPFAM" id="SSF158472">
    <property type="entry name" value="HAMP domain-like"/>
    <property type="match status" value="1"/>
</dbReference>
<comment type="caution">
    <text evidence="3">The sequence shown here is derived from an EMBL/GenBank/DDBJ whole genome shotgun (WGS) entry which is preliminary data.</text>
</comment>
<keyword evidence="1" id="KW-1133">Transmembrane helix</keyword>
<dbReference type="SMART" id="SM00304">
    <property type="entry name" value="HAMP"/>
    <property type="match status" value="1"/>
</dbReference>
<evidence type="ECO:0000313" key="3">
    <source>
        <dbReference type="EMBL" id="MBK1662156.1"/>
    </source>
</evidence>
<proteinExistence type="predicted"/>
<organism evidence="3 4">
    <name type="scientific">Paracraurococcus ruber</name>
    <dbReference type="NCBI Taxonomy" id="77675"/>
    <lineage>
        <taxon>Bacteria</taxon>
        <taxon>Pseudomonadati</taxon>
        <taxon>Pseudomonadota</taxon>
        <taxon>Alphaproteobacteria</taxon>
        <taxon>Acetobacterales</taxon>
        <taxon>Roseomonadaceae</taxon>
        <taxon>Paracraurococcus</taxon>
    </lineage>
</organism>
<feature type="domain" description="HAMP" evidence="2">
    <location>
        <begin position="221"/>
        <end position="268"/>
    </location>
</feature>
<sequence>MLGRIAIRTGRMPQTLTLTARTVLVLGIALLILGGTVLYAERLLAEVDETYSATLEDVAAGQMAAADGTRAVLRAQREIYRALLQADRPDQARQRLAASREAAALVQTTVGEAAQRLRLGSETAAVLAVRQELLGLATEAETLIAAGRGAEARATVGAKLDALTTRSRLATDAMTTVSRAHADAENTRLSAEVAALRRTLLVALAMALLAGIGLAWWLLQHGAARPLRALAELARALAAGDLDRPVPAADRRDEVGRIAAGLASLRDAALR</sequence>
<reference evidence="3 4" key="1">
    <citation type="journal article" date="2020" name="Microorganisms">
        <title>Osmotic Adaptation and Compatible Solute Biosynthesis of Phototrophic Bacteria as Revealed from Genome Analyses.</title>
        <authorList>
            <person name="Imhoff J.F."/>
            <person name="Rahn T."/>
            <person name="Kunzel S."/>
            <person name="Keller A."/>
            <person name="Neulinger S.C."/>
        </authorList>
    </citation>
    <scope>NUCLEOTIDE SEQUENCE [LARGE SCALE GENOMIC DNA]</scope>
    <source>
        <strain evidence="3 4">DSM 15382</strain>
    </source>
</reference>
<evidence type="ECO:0000259" key="2">
    <source>
        <dbReference type="PROSITE" id="PS50885"/>
    </source>
</evidence>
<feature type="non-terminal residue" evidence="3">
    <location>
        <position position="271"/>
    </location>
</feature>
<dbReference type="Pfam" id="PF00672">
    <property type="entry name" value="HAMP"/>
    <property type="match status" value="1"/>
</dbReference>
<dbReference type="Proteomes" id="UP000697995">
    <property type="component" value="Unassembled WGS sequence"/>
</dbReference>
<name>A0ABS1D5J5_9PROT</name>
<gene>
    <name evidence="3" type="ORF">CKO45_28625</name>
</gene>
<keyword evidence="1" id="KW-0472">Membrane</keyword>
<evidence type="ECO:0000256" key="1">
    <source>
        <dbReference type="SAM" id="Phobius"/>
    </source>
</evidence>